<comment type="caution">
    <text evidence="3">The sequence shown here is derived from an EMBL/GenBank/DDBJ whole genome shotgun (WGS) entry which is preliminary data.</text>
</comment>
<dbReference type="EMBL" id="BPPX01000004">
    <property type="protein sequence ID" value="GJC79917.1"/>
    <property type="molecule type" value="Genomic_DNA"/>
</dbReference>
<dbReference type="AlphaFoldDB" id="A0AA37LQ15"/>
<evidence type="ECO:0000259" key="1">
    <source>
        <dbReference type="Pfam" id="PF10022"/>
    </source>
</evidence>
<name>A0AA37LQ15_9PEZI</name>
<feature type="domain" description="DUF2264" evidence="1">
    <location>
        <begin position="15"/>
        <end position="368"/>
    </location>
</feature>
<evidence type="ECO:0000313" key="4">
    <source>
        <dbReference type="Proteomes" id="UP001055172"/>
    </source>
</evidence>
<evidence type="ECO:0008006" key="5">
    <source>
        <dbReference type="Google" id="ProtNLM"/>
    </source>
</evidence>
<dbReference type="PIRSF" id="PIRSF014753">
    <property type="entry name" value="UCP014753"/>
    <property type="match status" value="1"/>
</dbReference>
<dbReference type="InterPro" id="IPR049237">
    <property type="entry name" value="DUF2264_C"/>
</dbReference>
<reference evidence="3 4" key="1">
    <citation type="submission" date="2021-07" db="EMBL/GenBank/DDBJ databases">
        <title>Genome data of Colletotrichum spaethianum.</title>
        <authorList>
            <person name="Utami Y.D."/>
            <person name="Hiruma K."/>
        </authorList>
    </citation>
    <scope>NUCLEOTIDE SEQUENCE [LARGE SCALE GENOMIC DNA]</scope>
    <source>
        <strain evidence="3 4">MAFF 242679</strain>
    </source>
</reference>
<feature type="domain" description="DUF2264" evidence="2">
    <location>
        <begin position="393"/>
        <end position="683"/>
    </location>
</feature>
<keyword evidence="4" id="KW-1185">Reference proteome</keyword>
<dbReference type="InterPro" id="IPR049349">
    <property type="entry name" value="DUF2264_N"/>
</dbReference>
<dbReference type="InterPro" id="IPR016624">
    <property type="entry name" value="UCP014753"/>
</dbReference>
<dbReference type="PANTHER" id="PTHR35339:SF2">
    <property type="entry name" value="DUF2264 DOMAIN-CONTAINING PROTEIN-RELATED"/>
    <property type="match status" value="1"/>
</dbReference>
<evidence type="ECO:0000259" key="2">
    <source>
        <dbReference type="Pfam" id="PF20938"/>
    </source>
</evidence>
<dbReference type="Proteomes" id="UP001055172">
    <property type="component" value="Unassembled WGS sequence"/>
</dbReference>
<sequence>MPPLPGFSDNPFRCRADLVRAATALLRPLEQYKSPASARIKLATNTAAGFDEVAAQLEGFARPLWVVADLFNEHGGVSDLDLGSWPRGVVAGTDPGSGEYWGDVGDIDQRMVEMESMAFTLLVAPEKFLSCCDEQAKGRLKEWLGQINDRKMPQSNWLWFRVLVNLARVKALGVAMEDVREAMDQDFRLLDSFYLGEGWTSDGLWCDERKQADYYSGSFSIQFAQLLYVRFAVGDNERVARYKQQAREFALTFWRYFDTNGTYLDESLTYRFAFAAFWAAAATADVNLPPPVDHPGTVKGLLLRHLRWWARHPDMLNTDGTLNIGYTYPNMYLSEDYNSPQSVYWCLKSLVVLGLPEDHPFWTSEELPHPLDGGGSPLPTPRAEGGNALEAIKVIWPSRQVLCNTPAHHFLLSSGQMTRKNFKAREAKYGKFAYSSAFAFSVPTGPLLSQMAPDSTLIASVDGAESWSVRCEPKDVRVETVEVRGSEGVCTVPALVSVWKPWKCLNLQVETALVPITEDFPGWHARVHRVTWDPKDLPSWVKNVQLVDGGFAIDSHTTKGSFLSKKDSREVDGECFTESDDNCLVISGAGASGIADLVVQGEGLRGEVDKGAWVLRPDPNTNLVSQRTFIPALNHQFSLRQNEKPGKDGVDLLWMASGVFAVTAAAGLSADEVRGMWEQKPRIGYVQGAAGELNLSVFGS</sequence>
<accession>A0AA37LQ15</accession>
<organism evidence="3 4">
    <name type="scientific">Colletotrichum liriopes</name>
    <dbReference type="NCBI Taxonomy" id="708192"/>
    <lineage>
        <taxon>Eukaryota</taxon>
        <taxon>Fungi</taxon>
        <taxon>Dikarya</taxon>
        <taxon>Ascomycota</taxon>
        <taxon>Pezizomycotina</taxon>
        <taxon>Sordariomycetes</taxon>
        <taxon>Hypocreomycetidae</taxon>
        <taxon>Glomerellales</taxon>
        <taxon>Glomerellaceae</taxon>
        <taxon>Colletotrichum</taxon>
        <taxon>Colletotrichum spaethianum species complex</taxon>
    </lineage>
</organism>
<gene>
    <name evidence="3" type="ORF">ColLi_02755</name>
</gene>
<dbReference type="Pfam" id="PF20938">
    <property type="entry name" value="DUF2264_C"/>
    <property type="match status" value="1"/>
</dbReference>
<protein>
    <recommendedName>
        <fullName evidence="5">DUF2264 domain-containing protein</fullName>
    </recommendedName>
</protein>
<dbReference type="PANTHER" id="PTHR35339">
    <property type="entry name" value="LINALOOL DEHYDRATASE_ISOMERASE DOMAIN-CONTAINING PROTEIN"/>
    <property type="match status" value="1"/>
</dbReference>
<proteinExistence type="predicted"/>
<evidence type="ECO:0000313" key="3">
    <source>
        <dbReference type="EMBL" id="GJC79917.1"/>
    </source>
</evidence>
<dbReference type="Pfam" id="PF10022">
    <property type="entry name" value="DUF2264"/>
    <property type="match status" value="1"/>
</dbReference>